<dbReference type="EMBL" id="FMHW01000002">
    <property type="protein sequence ID" value="SCL41937.1"/>
    <property type="molecule type" value="Genomic_DNA"/>
</dbReference>
<feature type="chain" id="PRO_5039610031" description="DUF3558 domain-containing protein" evidence="1">
    <location>
        <begin position="21"/>
        <end position="211"/>
    </location>
</feature>
<evidence type="ECO:0000313" key="2">
    <source>
        <dbReference type="EMBL" id="SCL41937.1"/>
    </source>
</evidence>
<proteinExistence type="predicted"/>
<name>A0A1C6TJY1_9ACTN</name>
<evidence type="ECO:0000313" key="3">
    <source>
        <dbReference type="Proteomes" id="UP000198959"/>
    </source>
</evidence>
<accession>A0A1C6TJY1</accession>
<keyword evidence="3" id="KW-1185">Reference proteome</keyword>
<sequence>MINTVPGRLLALSLLPLVLAGCTGGTTGKTEAQAPAADSYQVGTGLCDEVDYKLVAPLLGELVETPMDKKPGGRVTLDEPGLFRCMVLFYGQPGRSGGDASVNVYTFDTPQLAKAEYEKPKADFRQLSGTASPLPASFPRTLEEPADGVRLWQTDDATTVDVLYRNLRIEVEVSPIEGNSALGSAAAALPSTTIALTNQVFERLRATATTR</sequence>
<feature type="signal peptide" evidence="1">
    <location>
        <begin position="1"/>
        <end position="20"/>
    </location>
</feature>
<gene>
    <name evidence="2" type="ORF">GA0074692_6572</name>
</gene>
<dbReference type="Proteomes" id="UP000198959">
    <property type="component" value="Unassembled WGS sequence"/>
</dbReference>
<dbReference type="STRING" id="145854.GA0074692_6572"/>
<protein>
    <recommendedName>
        <fullName evidence="4">DUF3558 domain-containing protein</fullName>
    </recommendedName>
</protein>
<keyword evidence="1" id="KW-0732">Signal</keyword>
<evidence type="ECO:0000256" key="1">
    <source>
        <dbReference type="SAM" id="SignalP"/>
    </source>
</evidence>
<evidence type="ECO:0008006" key="4">
    <source>
        <dbReference type="Google" id="ProtNLM"/>
    </source>
</evidence>
<reference evidence="3" key="1">
    <citation type="submission" date="2016-06" db="EMBL/GenBank/DDBJ databases">
        <authorList>
            <person name="Varghese N."/>
            <person name="Submissions Spin"/>
        </authorList>
    </citation>
    <scope>NUCLEOTIDE SEQUENCE [LARGE SCALE GENOMIC DNA]</scope>
    <source>
        <strain evidence="3">DSM 43817</strain>
    </source>
</reference>
<dbReference type="AlphaFoldDB" id="A0A1C6TJY1"/>
<organism evidence="2 3">
    <name type="scientific">Micromonospora pallida</name>
    <dbReference type="NCBI Taxonomy" id="145854"/>
    <lineage>
        <taxon>Bacteria</taxon>
        <taxon>Bacillati</taxon>
        <taxon>Actinomycetota</taxon>
        <taxon>Actinomycetes</taxon>
        <taxon>Micromonosporales</taxon>
        <taxon>Micromonosporaceae</taxon>
        <taxon>Micromonospora</taxon>
    </lineage>
</organism>
<dbReference type="RefSeq" id="WP_141725464.1">
    <property type="nucleotide sequence ID" value="NZ_FMHW01000002.1"/>
</dbReference>